<sequence>MSEMNEKAVVEVGKTYRIDFGKDDPNNIAKLYILAIVDGHMVVCKHWLKHRRTYTYYVRNMDYFVELFKKMRLR</sequence>
<dbReference type="EMBL" id="LAZR01011131">
    <property type="protein sequence ID" value="KKM63271.1"/>
    <property type="molecule type" value="Genomic_DNA"/>
</dbReference>
<accession>A0A0F9JLL4</accession>
<comment type="caution">
    <text evidence="1">The sequence shown here is derived from an EMBL/GenBank/DDBJ whole genome shotgun (WGS) entry which is preliminary data.</text>
</comment>
<organism evidence="1">
    <name type="scientific">marine sediment metagenome</name>
    <dbReference type="NCBI Taxonomy" id="412755"/>
    <lineage>
        <taxon>unclassified sequences</taxon>
        <taxon>metagenomes</taxon>
        <taxon>ecological metagenomes</taxon>
    </lineage>
</organism>
<proteinExistence type="predicted"/>
<evidence type="ECO:0000313" key="1">
    <source>
        <dbReference type="EMBL" id="KKM63271.1"/>
    </source>
</evidence>
<gene>
    <name evidence="1" type="ORF">LCGC14_1513200</name>
</gene>
<reference evidence="1" key="1">
    <citation type="journal article" date="2015" name="Nature">
        <title>Complex archaea that bridge the gap between prokaryotes and eukaryotes.</title>
        <authorList>
            <person name="Spang A."/>
            <person name="Saw J.H."/>
            <person name="Jorgensen S.L."/>
            <person name="Zaremba-Niedzwiedzka K."/>
            <person name="Martijn J."/>
            <person name="Lind A.E."/>
            <person name="van Eijk R."/>
            <person name="Schleper C."/>
            <person name="Guy L."/>
            <person name="Ettema T.J."/>
        </authorList>
    </citation>
    <scope>NUCLEOTIDE SEQUENCE</scope>
</reference>
<dbReference type="AlphaFoldDB" id="A0A0F9JLL4"/>
<protein>
    <submittedName>
        <fullName evidence="1">Uncharacterized protein</fullName>
    </submittedName>
</protein>
<name>A0A0F9JLL4_9ZZZZ</name>